<evidence type="ECO:0000259" key="4">
    <source>
        <dbReference type="Pfam" id="PF05193"/>
    </source>
</evidence>
<organism evidence="5">
    <name type="scientific">uncultured bacterium F42-01</name>
    <dbReference type="NCBI Taxonomy" id="1191438"/>
    <lineage>
        <taxon>Bacteria</taxon>
        <taxon>environmental samples</taxon>
    </lineage>
</organism>
<dbReference type="GO" id="GO:0046872">
    <property type="term" value="F:metal ion binding"/>
    <property type="evidence" value="ECO:0007669"/>
    <property type="project" value="InterPro"/>
</dbReference>
<dbReference type="InterPro" id="IPR007863">
    <property type="entry name" value="Peptidase_M16_C"/>
</dbReference>
<evidence type="ECO:0000256" key="2">
    <source>
        <dbReference type="SAM" id="SignalP"/>
    </source>
</evidence>
<dbReference type="SUPFAM" id="SSF63411">
    <property type="entry name" value="LuxS/MPP-like metallohydrolase"/>
    <property type="match status" value="2"/>
</dbReference>
<evidence type="ECO:0000259" key="3">
    <source>
        <dbReference type="Pfam" id="PF00675"/>
    </source>
</evidence>
<feature type="domain" description="Peptidase M16 C-terminal" evidence="4">
    <location>
        <begin position="207"/>
        <end position="386"/>
    </location>
</feature>
<feature type="chain" id="PRO_5003681336" evidence="2">
    <location>
        <begin position="23"/>
        <end position="470"/>
    </location>
</feature>
<feature type="domain" description="Peptidase M16 N-terminal" evidence="3">
    <location>
        <begin position="58"/>
        <end position="175"/>
    </location>
</feature>
<dbReference type="InterPro" id="IPR011249">
    <property type="entry name" value="Metalloenz_LuxS/M16"/>
</dbReference>
<accession>I3VII6</accession>
<proteinExistence type="inferred from homology"/>
<evidence type="ECO:0000313" key="5">
    <source>
        <dbReference type="EMBL" id="AFK79192.1"/>
    </source>
</evidence>
<feature type="signal peptide" evidence="2">
    <location>
        <begin position="1"/>
        <end position="22"/>
    </location>
</feature>
<dbReference type="AlphaFoldDB" id="I3VII6"/>
<reference evidence="5" key="1">
    <citation type="submission" date="2012-04" db="EMBL/GenBank/DDBJ databases">
        <title>Characterization of mineral phosphate solubilization trait from soil metagenome.</title>
        <authorList>
            <person name="Chhabra S."/>
            <person name="Brazil D."/>
            <person name="Morrissey J."/>
            <person name="Burke J."/>
            <person name="O'Gara F."/>
            <person name="Dowling D."/>
        </authorList>
    </citation>
    <scope>NUCLEOTIDE SEQUENCE</scope>
</reference>
<comment type="similarity">
    <text evidence="1">Belongs to the peptidase M16 family.</text>
</comment>
<evidence type="ECO:0000256" key="1">
    <source>
        <dbReference type="ARBA" id="ARBA00007261"/>
    </source>
</evidence>
<protein>
    <submittedName>
        <fullName evidence="5">Peptidase M16 domain protein</fullName>
    </submittedName>
</protein>
<dbReference type="InterPro" id="IPR050361">
    <property type="entry name" value="MPP/UQCRC_Complex"/>
</dbReference>
<dbReference type="Gene3D" id="3.30.830.10">
    <property type="entry name" value="Metalloenzyme, LuxS/M16 peptidase-like"/>
    <property type="match status" value="2"/>
</dbReference>
<dbReference type="Pfam" id="PF00675">
    <property type="entry name" value="Peptidase_M16"/>
    <property type="match status" value="1"/>
</dbReference>
<dbReference type="PANTHER" id="PTHR11851:SF49">
    <property type="entry name" value="MITOCHONDRIAL-PROCESSING PEPTIDASE SUBUNIT ALPHA"/>
    <property type="match status" value="1"/>
</dbReference>
<dbReference type="Pfam" id="PF05193">
    <property type="entry name" value="Peptidase_M16_C"/>
    <property type="match status" value="1"/>
</dbReference>
<dbReference type="InterPro" id="IPR011765">
    <property type="entry name" value="Pept_M16_N"/>
</dbReference>
<keyword evidence="2" id="KW-0732">Signal</keyword>
<name>I3VII6_9BACT</name>
<dbReference type="EMBL" id="JQ970526">
    <property type="protein sequence ID" value="AFK79192.1"/>
    <property type="molecule type" value="Genomic_DNA"/>
</dbReference>
<dbReference type="PANTHER" id="PTHR11851">
    <property type="entry name" value="METALLOPROTEASE"/>
    <property type="match status" value="1"/>
</dbReference>
<sequence>MKRILCLALVASAGWMGPIAIAQVPRPQVAAPQRFIPPRAIESSLPNGLTLTLVPYGTTPTARVELVIRAGTADEPAGQVGIAELVGGYLREGSRSRNADSLAKETSRLGVVGGEIGVFVRPYETWVSGEVLSESTPALVDLIGDLVRQPDFAPEHLTRLKANQVRQLSMRRTQPATLASTRINTLLFPNHPSDRIPTDEQVQGLALEDARRFHATHFIAGRTHLYIAGVFDAPAVEAAVRRAFGSWAPGDAKPRVLDTPMEHGDARTNQPPLIHLLDRPGASQARIHVSTAVVDPAHPDHPILGLLNILLGSVQTSRIIANVRERHGYSYNVSSRLVRRPGSSQWALTADVAKEVTGAALREILAELARVVAEPPADEELRRHQAFLAGVLISENATPAGILDTLRYFDLYGVDPDSRANFVQRTYDFVPADIQRVARTYFQLHDLVIVVVGDRAAVASQLASIGKLTD</sequence>